<reference evidence="2 3" key="1">
    <citation type="submission" date="2018-03" db="EMBL/GenBank/DDBJ databases">
        <title>Aerobic endospore-forming bacteria genome sequencing and assembly.</title>
        <authorList>
            <person name="Cavalcante D.A."/>
            <person name="Driks A."/>
            <person name="Putonti C."/>
            <person name="De-Souza M.T."/>
        </authorList>
    </citation>
    <scope>NUCLEOTIDE SEQUENCE [LARGE SCALE GENOMIC DNA]</scope>
    <source>
        <strain evidence="2 3">SDF0028</strain>
    </source>
</reference>
<dbReference type="RefSeq" id="WP_142542406.1">
    <property type="nucleotide sequence ID" value="NZ_SADY01000001.1"/>
</dbReference>
<feature type="chain" id="PRO_5045227932" evidence="1">
    <location>
        <begin position="24"/>
        <end position="96"/>
    </location>
</feature>
<dbReference type="Proteomes" id="UP000316208">
    <property type="component" value="Unassembled WGS sequence"/>
</dbReference>
<protein>
    <submittedName>
        <fullName evidence="2">Uncharacterized protein</fullName>
    </submittedName>
</protein>
<sequence length="96" mass="10702">MKNKLFLMTTISFLLLSGCTHHAANNSNVTDSNDIIPNETATISSGSWAYEKFVKFKTITYLVSDEKVASTDIQMQIGAIEHASDNESDENYHSRI</sequence>
<comment type="caution">
    <text evidence="2">The sequence shown here is derived from an EMBL/GenBank/DDBJ whole genome shotgun (WGS) entry which is preliminary data.</text>
</comment>
<name>A0ABY3AWQ8_PAEPP</name>
<organism evidence="2 3">
    <name type="scientific">Paenibacillus popilliae</name>
    <name type="common">Bacillus popilliae</name>
    <dbReference type="NCBI Taxonomy" id="78057"/>
    <lineage>
        <taxon>Bacteria</taxon>
        <taxon>Bacillati</taxon>
        <taxon>Bacillota</taxon>
        <taxon>Bacilli</taxon>
        <taxon>Bacillales</taxon>
        <taxon>Paenibacillaceae</taxon>
        <taxon>Paenibacillus</taxon>
    </lineage>
</organism>
<dbReference type="PROSITE" id="PS51257">
    <property type="entry name" value="PROKAR_LIPOPROTEIN"/>
    <property type="match status" value="1"/>
</dbReference>
<evidence type="ECO:0000256" key="1">
    <source>
        <dbReference type="SAM" id="SignalP"/>
    </source>
</evidence>
<dbReference type="EMBL" id="SADY01000001">
    <property type="protein sequence ID" value="TQR46399.1"/>
    <property type="molecule type" value="Genomic_DNA"/>
</dbReference>
<gene>
    <name evidence="2" type="ORF">C7Y44_01575</name>
</gene>
<keyword evidence="1" id="KW-0732">Signal</keyword>
<evidence type="ECO:0000313" key="2">
    <source>
        <dbReference type="EMBL" id="TQR46399.1"/>
    </source>
</evidence>
<evidence type="ECO:0000313" key="3">
    <source>
        <dbReference type="Proteomes" id="UP000316208"/>
    </source>
</evidence>
<accession>A0ABY3AWQ8</accession>
<feature type="signal peptide" evidence="1">
    <location>
        <begin position="1"/>
        <end position="23"/>
    </location>
</feature>
<keyword evidence="3" id="KW-1185">Reference proteome</keyword>
<proteinExistence type="predicted"/>